<evidence type="ECO:0000313" key="3">
    <source>
        <dbReference type="Proteomes" id="UP000189701"/>
    </source>
</evidence>
<evidence type="ECO:0000313" key="4">
    <source>
        <dbReference type="RefSeq" id="XP_009773256.1"/>
    </source>
</evidence>
<reference evidence="3" key="1">
    <citation type="journal article" date="2013" name="Genome Biol.">
        <title>Reference genomes and transcriptomes of Nicotiana sylvestris and Nicotiana tomentosiformis.</title>
        <authorList>
            <person name="Sierro N."/>
            <person name="Battey J.N."/>
            <person name="Ouadi S."/>
            <person name="Bovet L."/>
            <person name="Goepfert S."/>
            <person name="Bakaher N."/>
            <person name="Peitsch M.C."/>
            <person name="Ivanov N.V."/>
        </authorList>
    </citation>
    <scope>NUCLEOTIDE SEQUENCE [LARGE SCALE GENOMIC DNA]</scope>
</reference>
<name>A0A1U7W7S7_NICSY</name>
<feature type="region of interest" description="Disordered" evidence="2">
    <location>
        <begin position="1"/>
        <end position="28"/>
    </location>
</feature>
<evidence type="ECO:0000256" key="1">
    <source>
        <dbReference type="SAM" id="Coils"/>
    </source>
</evidence>
<evidence type="ECO:0000256" key="2">
    <source>
        <dbReference type="SAM" id="MobiDB-lite"/>
    </source>
</evidence>
<gene>
    <name evidence="4" type="primary">LOC104223501</name>
</gene>
<protein>
    <submittedName>
        <fullName evidence="4">Uncharacterized protein LOC104223501</fullName>
    </submittedName>
</protein>
<dbReference type="RefSeq" id="XP_009773256.1">
    <property type="nucleotide sequence ID" value="XM_009774954.1"/>
</dbReference>
<keyword evidence="1" id="KW-0175">Coiled coil</keyword>
<proteinExistence type="predicted"/>
<dbReference type="AlphaFoldDB" id="A0A1U7W7S7"/>
<sequence length="366" mass="40468">MAKISKIVPQQEKASSSSRPSRSKLVVPPRIEECIPPSCEISSDFKIEKPISTPGQCEPMSRCICLITKDELEQASKTLSQCAPPPPPPEEVSKPPKEKKRKRGSSANTPKPKKSTVRKPKADTVALSPETAQRLWDQEEEDDDDCLLVARKRGSTGASKSAEPVVVDAFQQKVELVEQLREEHKMKEAKTLGWRQGLDNLTSEKETLREHLDSLERQFQMVKEESIARGRIIEELKAKSATELAKAKFDTEAIISSYRADTEASNTRAKEISIAAEVRLSYALDHARRQSRRNTLEEVHARGLDLSADIEKAKTSEDESTTLLSNDEDSTSGSDSEGDKDEGPEDEALEDAAPEGDATAEYVAPE</sequence>
<organism evidence="3 4">
    <name type="scientific">Nicotiana sylvestris</name>
    <name type="common">Wood tobacco</name>
    <name type="synonym">South American tobacco</name>
    <dbReference type="NCBI Taxonomy" id="4096"/>
    <lineage>
        <taxon>Eukaryota</taxon>
        <taxon>Viridiplantae</taxon>
        <taxon>Streptophyta</taxon>
        <taxon>Embryophyta</taxon>
        <taxon>Tracheophyta</taxon>
        <taxon>Spermatophyta</taxon>
        <taxon>Magnoliopsida</taxon>
        <taxon>eudicotyledons</taxon>
        <taxon>Gunneridae</taxon>
        <taxon>Pentapetalae</taxon>
        <taxon>asterids</taxon>
        <taxon>lamiids</taxon>
        <taxon>Solanales</taxon>
        <taxon>Solanaceae</taxon>
        <taxon>Nicotianoideae</taxon>
        <taxon>Nicotianeae</taxon>
        <taxon>Nicotiana</taxon>
    </lineage>
</organism>
<feature type="region of interest" description="Disordered" evidence="2">
    <location>
        <begin position="305"/>
        <end position="366"/>
    </location>
</feature>
<keyword evidence="3" id="KW-1185">Reference proteome</keyword>
<reference evidence="4" key="2">
    <citation type="submission" date="2025-08" db="UniProtKB">
        <authorList>
            <consortium name="RefSeq"/>
        </authorList>
    </citation>
    <scope>IDENTIFICATION</scope>
    <source>
        <tissue evidence="4">Leaf</tissue>
    </source>
</reference>
<feature type="compositionally biased region" description="Basic and acidic residues" evidence="2">
    <location>
        <begin position="305"/>
        <end position="317"/>
    </location>
</feature>
<accession>A0A1U7W7S7</accession>
<dbReference type="Proteomes" id="UP000189701">
    <property type="component" value="Unplaced"/>
</dbReference>
<feature type="coiled-coil region" evidence="1">
    <location>
        <begin position="167"/>
        <end position="225"/>
    </location>
</feature>
<feature type="region of interest" description="Disordered" evidence="2">
    <location>
        <begin position="76"/>
        <end position="144"/>
    </location>
</feature>
<feature type="compositionally biased region" description="Acidic residues" evidence="2">
    <location>
        <begin position="326"/>
        <end position="354"/>
    </location>
</feature>